<sequence>MHLLRTATLPFRTQQKQGCRGGSVARKSRKIGRRGFHIPLLHLQVFLSRIAMGLWMVALIFRTVTRDLLASRRMRSSWTLGFTATTFMKIMLRTT</sequence>
<keyword evidence="3" id="KW-1185">Reference proteome</keyword>
<keyword evidence="1" id="KW-0812">Transmembrane</keyword>
<proteinExistence type="predicted"/>
<accession>A0A9R0V6L2</accession>
<evidence type="ECO:0000256" key="1">
    <source>
        <dbReference type="SAM" id="Phobius"/>
    </source>
</evidence>
<keyword evidence="1" id="KW-0472">Membrane</keyword>
<evidence type="ECO:0000313" key="2">
    <source>
        <dbReference type="EMBL" id="VAH16231.1"/>
    </source>
</evidence>
<protein>
    <submittedName>
        <fullName evidence="2">Uncharacterized protein</fullName>
    </submittedName>
</protein>
<evidence type="ECO:0000313" key="3">
    <source>
        <dbReference type="Proteomes" id="UP000324705"/>
    </source>
</evidence>
<reference evidence="2 3" key="1">
    <citation type="submission" date="2017-09" db="EMBL/GenBank/DDBJ databases">
        <authorList>
            <consortium name="International Durum Wheat Genome Sequencing Consortium (IDWGSC)"/>
            <person name="Milanesi L."/>
        </authorList>
    </citation>
    <scope>NUCLEOTIDE SEQUENCE [LARGE SCALE GENOMIC DNA]</scope>
    <source>
        <strain evidence="3">cv. Svevo</strain>
    </source>
</reference>
<dbReference type="Gramene" id="TRITD1Bv1G097650.1">
    <property type="protein sequence ID" value="TRITD1Bv1G097650.1"/>
    <property type="gene ID" value="TRITD1Bv1G097650"/>
</dbReference>
<gene>
    <name evidence="2" type="ORF">TRITD_1Bv1G097650</name>
</gene>
<organism evidence="2 3">
    <name type="scientific">Triticum turgidum subsp. durum</name>
    <name type="common">Durum wheat</name>
    <name type="synonym">Triticum durum</name>
    <dbReference type="NCBI Taxonomy" id="4567"/>
    <lineage>
        <taxon>Eukaryota</taxon>
        <taxon>Viridiplantae</taxon>
        <taxon>Streptophyta</taxon>
        <taxon>Embryophyta</taxon>
        <taxon>Tracheophyta</taxon>
        <taxon>Spermatophyta</taxon>
        <taxon>Magnoliopsida</taxon>
        <taxon>Liliopsida</taxon>
        <taxon>Poales</taxon>
        <taxon>Poaceae</taxon>
        <taxon>BOP clade</taxon>
        <taxon>Pooideae</taxon>
        <taxon>Triticodae</taxon>
        <taxon>Triticeae</taxon>
        <taxon>Triticinae</taxon>
        <taxon>Triticum</taxon>
    </lineage>
</organism>
<dbReference type="Proteomes" id="UP000324705">
    <property type="component" value="Chromosome 1B"/>
</dbReference>
<dbReference type="EMBL" id="LT934112">
    <property type="protein sequence ID" value="VAH16231.1"/>
    <property type="molecule type" value="Genomic_DNA"/>
</dbReference>
<feature type="transmembrane region" description="Helical" evidence="1">
    <location>
        <begin position="46"/>
        <end position="65"/>
    </location>
</feature>
<dbReference type="AlphaFoldDB" id="A0A9R0V6L2"/>
<keyword evidence="1" id="KW-1133">Transmembrane helix</keyword>
<name>A0A9R0V6L2_TRITD</name>